<dbReference type="Pfam" id="PF03610">
    <property type="entry name" value="EIIA-man"/>
    <property type="match status" value="1"/>
</dbReference>
<evidence type="ECO:0000313" key="9">
    <source>
        <dbReference type="Proteomes" id="UP000295188"/>
    </source>
</evidence>
<dbReference type="GO" id="GO:0005524">
    <property type="term" value="F:ATP binding"/>
    <property type="evidence" value="ECO:0007669"/>
    <property type="project" value="UniProtKB-KW"/>
</dbReference>
<dbReference type="InterPro" id="IPR025943">
    <property type="entry name" value="Sigma_54_int_dom_ATP-bd_2"/>
</dbReference>
<dbReference type="GO" id="GO:0009401">
    <property type="term" value="P:phosphoenolpyruvate-dependent sugar phosphotransferase system"/>
    <property type="evidence" value="ECO:0007669"/>
    <property type="project" value="InterPro"/>
</dbReference>
<keyword evidence="1" id="KW-0808">Transferase</keyword>
<dbReference type="PROSITE" id="PS00676">
    <property type="entry name" value="SIGMA54_INTERACT_2"/>
    <property type="match status" value="1"/>
</dbReference>
<evidence type="ECO:0000256" key="2">
    <source>
        <dbReference type="ARBA" id="ARBA00022741"/>
    </source>
</evidence>
<dbReference type="Gene3D" id="1.10.1790.10">
    <property type="entry name" value="PRD domain"/>
    <property type="match status" value="1"/>
</dbReference>
<dbReference type="PROSITE" id="PS51096">
    <property type="entry name" value="PTS_EIIA_TYPE_4"/>
    <property type="match status" value="1"/>
</dbReference>
<proteinExistence type="predicted"/>
<dbReference type="InterPro" id="IPR036634">
    <property type="entry name" value="PRD_sf"/>
</dbReference>
<evidence type="ECO:0000256" key="1">
    <source>
        <dbReference type="ARBA" id="ARBA00022679"/>
    </source>
</evidence>
<dbReference type="EMBL" id="SMAA01000004">
    <property type="protein sequence ID" value="TCS80537.1"/>
    <property type="molecule type" value="Genomic_DNA"/>
</dbReference>
<dbReference type="Pfam" id="PF00359">
    <property type="entry name" value="PTS_EIIA_2"/>
    <property type="match status" value="1"/>
</dbReference>
<dbReference type="CDD" id="cd00211">
    <property type="entry name" value="PTS_IIA_fru"/>
    <property type="match status" value="1"/>
</dbReference>
<evidence type="ECO:0000259" key="6">
    <source>
        <dbReference type="PROSITE" id="PS51096"/>
    </source>
</evidence>
<dbReference type="AlphaFoldDB" id="A0A4R3KBT1"/>
<name>A0A4R3KBT1_9FIRM</name>
<dbReference type="Gene3D" id="1.10.10.60">
    <property type="entry name" value="Homeodomain-like"/>
    <property type="match status" value="1"/>
</dbReference>
<keyword evidence="3" id="KW-0067">ATP-binding</keyword>
<evidence type="ECO:0000259" key="7">
    <source>
        <dbReference type="PROSITE" id="PS51372"/>
    </source>
</evidence>
<dbReference type="PROSITE" id="PS51372">
    <property type="entry name" value="PRD_2"/>
    <property type="match status" value="1"/>
</dbReference>
<dbReference type="PANTHER" id="PTHR32071:SF38">
    <property type="entry name" value="PSP OPERON TRANSCRIPTIONAL ACTIVATOR"/>
    <property type="match status" value="1"/>
</dbReference>
<dbReference type="InterPro" id="IPR004701">
    <property type="entry name" value="PTS_EIIA_man-typ"/>
</dbReference>
<organism evidence="8 9">
    <name type="scientific">Pectinatus cerevisiiphilus</name>
    <dbReference type="NCBI Taxonomy" id="86956"/>
    <lineage>
        <taxon>Bacteria</taxon>
        <taxon>Bacillati</taxon>
        <taxon>Bacillota</taxon>
        <taxon>Negativicutes</taxon>
        <taxon>Selenomonadales</taxon>
        <taxon>Selenomonadaceae</taxon>
        <taxon>Pectinatus</taxon>
    </lineage>
</organism>
<dbReference type="GO" id="GO:0016740">
    <property type="term" value="F:transferase activity"/>
    <property type="evidence" value="ECO:0007669"/>
    <property type="project" value="UniProtKB-KW"/>
</dbReference>
<evidence type="ECO:0000259" key="4">
    <source>
        <dbReference type="PROSITE" id="PS50045"/>
    </source>
</evidence>
<dbReference type="InterPro" id="IPR002078">
    <property type="entry name" value="Sigma_54_int"/>
</dbReference>
<dbReference type="InterPro" id="IPR027417">
    <property type="entry name" value="P-loop_NTPase"/>
</dbReference>
<dbReference type="InterPro" id="IPR007634">
    <property type="entry name" value="RNA_pol_sigma_54_DNA-bd"/>
</dbReference>
<dbReference type="InterPro" id="IPR003593">
    <property type="entry name" value="AAA+_ATPase"/>
</dbReference>
<dbReference type="Pfam" id="PF00158">
    <property type="entry name" value="Sigma54_activat"/>
    <property type="match status" value="1"/>
</dbReference>
<dbReference type="InterPro" id="IPR011608">
    <property type="entry name" value="PRD"/>
</dbReference>
<dbReference type="Gene3D" id="3.40.50.510">
    <property type="entry name" value="Phosphotransferase system, mannose-type IIA component"/>
    <property type="match status" value="1"/>
</dbReference>
<dbReference type="PROSITE" id="PS50045">
    <property type="entry name" value="SIGMA54_INTERACT_4"/>
    <property type="match status" value="1"/>
</dbReference>
<dbReference type="InterPro" id="IPR016152">
    <property type="entry name" value="PTrfase/Anion_transptr"/>
</dbReference>
<dbReference type="InterPro" id="IPR002178">
    <property type="entry name" value="PTS_EIIA_type-2_dom"/>
</dbReference>
<dbReference type="Gene3D" id="3.40.930.10">
    <property type="entry name" value="Mannitol-specific EII, Chain A"/>
    <property type="match status" value="1"/>
</dbReference>
<reference evidence="8 9" key="1">
    <citation type="submission" date="2019-03" db="EMBL/GenBank/DDBJ databases">
        <title>Genomic Encyclopedia of Type Strains, Phase IV (KMG-IV): sequencing the most valuable type-strain genomes for metagenomic binning, comparative biology and taxonomic classification.</title>
        <authorList>
            <person name="Goeker M."/>
        </authorList>
    </citation>
    <scope>NUCLEOTIDE SEQUENCE [LARGE SCALE GENOMIC DNA]</scope>
    <source>
        <strain evidence="8 9">DSM 20467</strain>
    </source>
</reference>
<dbReference type="Gene3D" id="3.40.50.300">
    <property type="entry name" value="P-loop containing nucleotide triphosphate hydrolases"/>
    <property type="match status" value="1"/>
</dbReference>
<dbReference type="SMART" id="SM00382">
    <property type="entry name" value="AAA"/>
    <property type="match status" value="1"/>
</dbReference>
<dbReference type="PANTHER" id="PTHR32071">
    <property type="entry name" value="TRANSCRIPTIONAL REGULATORY PROTEIN"/>
    <property type="match status" value="1"/>
</dbReference>
<dbReference type="GO" id="GO:0016020">
    <property type="term" value="C:membrane"/>
    <property type="evidence" value="ECO:0007669"/>
    <property type="project" value="InterPro"/>
</dbReference>
<gene>
    <name evidence="8" type="ORF">EDC37_104139</name>
</gene>
<dbReference type="Pfam" id="PF00874">
    <property type="entry name" value="PRD"/>
    <property type="match status" value="1"/>
</dbReference>
<dbReference type="SUPFAM" id="SSF52540">
    <property type="entry name" value="P-loop containing nucleoside triphosphate hydrolases"/>
    <property type="match status" value="1"/>
</dbReference>
<protein>
    <submittedName>
        <fullName evidence="8">Sigma 54 modulation protein</fullName>
    </submittedName>
</protein>
<dbReference type="CDD" id="cd00009">
    <property type="entry name" value="AAA"/>
    <property type="match status" value="1"/>
</dbReference>
<dbReference type="Proteomes" id="UP000295188">
    <property type="component" value="Unassembled WGS sequence"/>
</dbReference>
<feature type="domain" description="Sigma-54 factor interaction" evidence="4">
    <location>
        <begin position="122"/>
        <end position="356"/>
    </location>
</feature>
<feature type="domain" description="PRD" evidence="7">
    <location>
        <begin position="478"/>
        <end position="584"/>
    </location>
</feature>
<feature type="domain" description="PTS EIIA type-2" evidence="5">
    <location>
        <begin position="817"/>
        <end position="954"/>
    </location>
</feature>
<dbReference type="GO" id="GO:0001216">
    <property type="term" value="F:DNA-binding transcription activator activity"/>
    <property type="evidence" value="ECO:0007669"/>
    <property type="project" value="InterPro"/>
</dbReference>
<dbReference type="RefSeq" id="WP_279388537.1">
    <property type="nucleotide sequence ID" value="NZ_SMAA01000004.1"/>
</dbReference>
<feature type="domain" description="PTS EIIA type-4" evidence="6">
    <location>
        <begin position="586"/>
        <end position="721"/>
    </location>
</feature>
<keyword evidence="2" id="KW-0547">Nucleotide-binding</keyword>
<evidence type="ECO:0000256" key="3">
    <source>
        <dbReference type="ARBA" id="ARBA00022840"/>
    </source>
</evidence>
<keyword evidence="9" id="KW-1185">Reference proteome</keyword>
<dbReference type="PROSITE" id="PS51094">
    <property type="entry name" value="PTS_EIIA_TYPE_2"/>
    <property type="match status" value="1"/>
</dbReference>
<comment type="caution">
    <text evidence="8">The sequence shown here is derived from an EMBL/GenBank/DDBJ whole genome shotgun (WGS) entry which is preliminary data.</text>
</comment>
<evidence type="ECO:0000313" key="8">
    <source>
        <dbReference type="EMBL" id="TCS80537.1"/>
    </source>
</evidence>
<evidence type="ECO:0000259" key="5">
    <source>
        <dbReference type="PROSITE" id="PS51094"/>
    </source>
</evidence>
<dbReference type="SUPFAM" id="SSF55804">
    <property type="entry name" value="Phoshotransferase/anion transport protein"/>
    <property type="match status" value="1"/>
</dbReference>
<dbReference type="SUPFAM" id="SSF63520">
    <property type="entry name" value="PTS-regulatory domain, PRD"/>
    <property type="match status" value="1"/>
</dbReference>
<sequence>MTVNLKDKLMAMIKTENKKNPLTDEQLAEKLNVLRETVTGIRKELNIPNSRTRKKEIVKAAISAIKMSEPNISAGSLVSKLTERGICISRTYISDLMNEGKNNDIENNTEKFTEEKDVFSKLIGCKGSLLKNIKQGQAAILYPPFGLPTLIVGESGTGKTLFAEYMYKYAVKQKVLEAEAPFVLLNCADYSDNPQLLVSILYGYKKGAFTGADKDTEGLVERANNGMLFLDEIHRLPPKGQEMLFSILDRGKFRRMGEVNTERTAHIYFIGATTENIESSLLLTFRRRIPMIIELPSLEDRSLHEKIKLIHGFFQQEANRTNYKILVNAKIMEAFAFKKYTGNIGQMKSEIQVTCANAYVDKINNKREEIYIGFNEILYQKFFYDINIQKNNIRFNDALFIPNSDEIEDSLLTTKNQYSLPEDIYETIENKYYELKNASISNEKTEEIIWNFLLGYFDKIRLDSQNRNISSLDELKYLLDSSIIQLLKEFLNFVRKEQPDKPINEKVLIYLAIHLEEAIKRIKFKQEIMNPNLLYIKKNFADEFKLASQLAQRLAERKLIEIPEGEIGFIAIYIHELMKSPDRRNRIAIITISHGKVATEMVNVVKKMLNVDFPIAIDMPLDVNPVKIFEQVVELAKSLNAEEGILFFVDMGSLVSIGEIVHSRTGMQTRTIDRVDLVSVLEAVRKADASEESLDNIYYDIINSKHNYSLVTVENSDKEPALISMCLTGHGVALKIKNVLSRYYAGVNIFSMSIMDDNVKIKINNLKQQYNILAIVGTINPKIEGLNFIPYDNNFTKDKRMFLDYLLKKNGSGLAHTLIREKFVLIGLEGATKKEVLETMGKLICNEGFVSFEYINSVLRRESMSSTYFRNNVALPHGMPSFVNKSVIIFAVLKKEMHWDKNGNSAQLICMPAVKSEDVDAINKLFKILKQKEKVEKLLSIQKQAEFVELIRKAYK</sequence>
<dbReference type="Pfam" id="PF04552">
    <property type="entry name" value="Sigma54_DBD"/>
    <property type="match status" value="1"/>
</dbReference>
<dbReference type="SUPFAM" id="SSF53062">
    <property type="entry name" value="PTS system fructose IIA component-like"/>
    <property type="match status" value="1"/>
</dbReference>
<dbReference type="InterPro" id="IPR036662">
    <property type="entry name" value="PTS_EIIA_man-typ_sf"/>
</dbReference>
<accession>A0A4R3KBT1</accession>